<keyword evidence="5" id="KW-1185">Reference proteome</keyword>
<comment type="caution">
    <text evidence="4">The sequence shown here is derived from an EMBL/GenBank/DDBJ whole genome shotgun (WGS) entry which is preliminary data.</text>
</comment>
<evidence type="ECO:0000259" key="2">
    <source>
        <dbReference type="Pfam" id="PF03446"/>
    </source>
</evidence>
<dbReference type="GO" id="GO:0016491">
    <property type="term" value="F:oxidoreductase activity"/>
    <property type="evidence" value="ECO:0007669"/>
    <property type="project" value="UniProtKB-KW"/>
</dbReference>
<organism evidence="4 5">
    <name type="scientific">Allosphingosinicella deserti</name>
    <dbReference type="NCBI Taxonomy" id="2116704"/>
    <lineage>
        <taxon>Bacteria</taxon>
        <taxon>Pseudomonadati</taxon>
        <taxon>Pseudomonadota</taxon>
        <taxon>Alphaproteobacteria</taxon>
        <taxon>Sphingomonadales</taxon>
        <taxon>Sphingomonadaceae</taxon>
        <taxon>Allosphingosinicella</taxon>
    </lineage>
</organism>
<evidence type="ECO:0000313" key="5">
    <source>
        <dbReference type="Proteomes" id="UP000241167"/>
    </source>
</evidence>
<dbReference type="Gene3D" id="3.40.50.720">
    <property type="entry name" value="NAD(P)-binding Rossmann-like Domain"/>
    <property type="match status" value="1"/>
</dbReference>
<dbReference type="SUPFAM" id="SSF48179">
    <property type="entry name" value="6-phosphogluconate dehydrogenase C-terminal domain-like"/>
    <property type="match status" value="1"/>
</dbReference>
<reference evidence="4 5" key="1">
    <citation type="submission" date="2018-03" db="EMBL/GenBank/DDBJ databases">
        <title>The draft genome of Sphingosinicella sp. GL-C-18.</title>
        <authorList>
            <person name="Liu L."/>
            <person name="Li L."/>
            <person name="Liang L."/>
            <person name="Zhang X."/>
            <person name="Wang T."/>
        </authorList>
    </citation>
    <scope>NUCLEOTIDE SEQUENCE [LARGE SCALE GENOMIC DNA]</scope>
    <source>
        <strain evidence="4 5">GL-C-18</strain>
    </source>
</reference>
<dbReference type="PANTHER" id="PTHR43580:SF2">
    <property type="entry name" value="CYTOKINE-LIKE NUCLEAR FACTOR N-PAC"/>
    <property type="match status" value="1"/>
</dbReference>
<dbReference type="PANTHER" id="PTHR43580">
    <property type="entry name" value="OXIDOREDUCTASE GLYR1-RELATED"/>
    <property type="match status" value="1"/>
</dbReference>
<dbReference type="Gene3D" id="1.10.1040.10">
    <property type="entry name" value="N-(1-d-carboxylethyl)-l-norvaline Dehydrogenase, domain 2"/>
    <property type="match status" value="1"/>
</dbReference>
<dbReference type="InterPro" id="IPR048666">
    <property type="entry name" value="RedAm-like_C"/>
</dbReference>
<dbReference type="InterPro" id="IPR051265">
    <property type="entry name" value="HIBADH-related_NP60_sf"/>
</dbReference>
<dbReference type="InterPro" id="IPR006115">
    <property type="entry name" value="6PGDH_NADP-bd"/>
</dbReference>
<gene>
    <name evidence="4" type="ORF">C7I55_02875</name>
</gene>
<dbReference type="AlphaFoldDB" id="A0A2P7R0A1"/>
<evidence type="ECO:0000256" key="1">
    <source>
        <dbReference type="ARBA" id="ARBA00023002"/>
    </source>
</evidence>
<sequence length="303" mass="31191">MSDVSVIGLGRMGSALAHALLASGRDVAVWNRSPEKVEAFVAAGAAGMLNPAAAVAAGRLVVICLSDYAASFAVLREVAAANELAGRLIVQLTSGTSAEAREMSAWAASHEAAYLDGAISAWPSQIGGPEAAIIVSGEQALYDEAAPVLTSLAGGLTFVGADVGHAKALFSAALAYFAGHWIGFAQGAAICQAEGLDTADFGQMMARLSPMFAADMQHMGRVIAEDGFSAAESTIASVERDIRRLIGVSSDLGVETAFPRLAADIFQRARDEGFGGYEHSGVIKVLRNAGRAVPRVIDDAVIA</sequence>
<dbReference type="InterPro" id="IPR008927">
    <property type="entry name" value="6-PGluconate_DH-like_C_sf"/>
</dbReference>
<feature type="domain" description="NADPH-dependent reductive aminase-like C-terminal" evidence="3">
    <location>
        <begin position="162"/>
        <end position="287"/>
    </location>
</feature>
<dbReference type="Pfam" id="PF21761">
    <property type="entry name" value="RedAm-like_C"/>
    <property type="match status" value="1"/>
</dbReference>
<dbReference type="Pfam" id="PF03446">
    <property type="entry name" value="NAD_binding_2"/>
    <property type="match status" value="1"/>
</dbReference>
<evidence type="ECO:0000259" key="3">
    <source>
        <dbReference type="Pfam" id="PF21761"/>
    </source>
</evidence>
<protein>
    <submittedName>
        <fullName evidence="4">3-hydroxyisobutyrate dehydrogenase</fullName>
    </submittedName>
</protein>
<dbReference type="InterPro" id="IPR013328">
    <property type="entry name" value="6PGD_dom2"/>
</dbReference>
<proteinExistence type="predicted"/>
<name>A0A2P7R0A1_9SPHN</name>
<dbReference type="GO" id="GO:0050661">
    <property type="term" value="F:NADP binding"/>
    <property type="evidence" value="ECO:0007669"/>
    <property type="project" value="InterPro"/>
</dbReference>
<keyword evidence="1" id="KW-0560">Oxidoreductase</keyword>
<dbReference type="SUPFAM" id="SSF51735">
    <property type="entry name" value="NAD(P)-binding Rossmann-fold domains"/>
    <property type="match status" value="1"/>
</dbReference>
<accession>A0A2P7R0A1</accession>
<dbReference type="InterPro" id="IPR036291">
    <property type="entry name" value="NAD(P)-bd_dom_sf"/>
</dbReference>
<dbReference type="OrthoDB" id="9812907at2"/>
<dbReference type="PIRSF" id="PIRSF000103">
    <property type="entry name" value="HIBADH"/>
    <property type="match status" value="1"/>
</dbReference>
<feature type="domain" description="6-phosphogluconate dehydrogenase NADP-binding" evidence="2">
    <location>
        <begin position="3"/>
        <end position="160"/>
    </location>
</feature>
<evidence type="ECO:0000313" key="4">
    <source>
        <dbReference type="EMBL" id="PSJ43639.1"/>
    </source>
</evidence>
<dbReference type="InterPro" id="IPR015815">
    <property type="entry name" value="HIBADH-related"/>
</dbReference>
<dbReference type="EMBL" id="PXYI01000001">
    <property type="protein sequence ID" value="PSJ43639.1"/>
    <property type="molecule type" value="Genomic_DNA"/>
</dbReference>
<dbReference type="Proteomes" id="UP000241167">
    <property type="component" value="Unassembled WGS sequence"/>
</dbReference>